<evidence type="ECO:0000259" key="1">
    <source>
        <dbReference type="SMART" id="SM00635"/>
    </source>
</evidence>
<dbReference type="Pfam" id="PF02368">
    <property type="entry name" value="Big_2"/>
    <property type="match status" value="1"/>
</dbReference>
<dbReference type="EMBL" id="MZ326861">
    <property type="protein sequence ID" value="QYW02227.1"/>
    <property type="molecule type" value="Genomic_DNA"/>
</dbReference>
<name>A0AAE7WMJ4_9CAUD</name>
<dbReference type="Proteomes" id="UP000827261">
    <property type="component" value="Segment"/>
</dbReference>
<keyword evidence="3" id="KW-1185">Reference proteome</keyword>
<dbReference type="Gene3D" id="2.60.40.1080">
    <property type="match status" value="1"/>
</dbReference>
<evidence type="ECO:0000313" key="2">
    <source>
        <dbReference type="EMBL" id="QYW02227.1"/>
    </source>
</evidence>
<dbReference type="InterPro" id="IPR008964">
    <property type="entry name" value="Invasin/intimin_cell_adhesion"/>
</dbReference>
<dbReference type="InterPro" id="IPR003343">
    <property type="entry name" value="Big_2"/>
</dbReference>
<gene>
    <name evidence="2" type="ORF">CPT_Philippe_028</name>
</gene>
<dbReference type="SUPFAM" id="SSF49373">
    <property type="entry name" value="Invasin/intimin cell-adhesion fragments"/>
    <property type="match status" value="1"/>
</dbReference>
<sequence>MRYQISIDNRNPLDKHVNVDAVGTALEAGFTKIGEFDHGDEGDETDSLPKAPVSHVLYHHVQEALYHAKNVQPVVGGFWPDNITDMQTVSIHAPVAVTAVDLTPDTATVDVGDTVQLVPTFTPNTATNKSVTYQSSAPATATVSETGLVTGVAAGEATITVTTASGAKTATSVVTVE</sequence>
<reference evidence="2" key="1">
    <citation type="submission" date="2021-06" db="EMBL/GenBank/DDBJ databases">
        <title>Complete genome sequence of Stenotrophomonas maltophilia phage Philippe.</title>
        <authorList>
            <person name="Vallavanatt I."/>
            <person name="Bartz M."/>
            <person name="Clark J."/>
            <person name="Burrowes B."/>
            <person name="Liu M."/>
            <person name="Gill J."/>
        </authorList>
    </citation>
    <scope>NUCLEOTIDE SEQUENCE</scope>
</reference>
<evidence type="ECO:0000313" key="3">
    <source>
        <dbReference type="Proteomes" id="UP000827261"/>
    </source>
</evidence>
<accession>A0AAE7WMJ4</accession>
<feature type="domain" description="BIG2" evidence="1">
    <location>
        <begin position="96"/>
        <end position="173"/>
    </location>
</feature>
<protein>
    <submittedName>
        <fullName evidence="2">IgG-like domain protein</fullName>
    </submittedName>
</protein>
<proteinExistence type="predicted"/>
<dbReference type="SMART" id="SM00635">
    <property type="entry name" value="BID_2"/>
    <property type="match status" value="1"/>
</dbReference>
<organism evidence="2 3">
    <name type="scientific">Stenotrophomonas phage Philippe</name>
    <dbReference type="NCBI Taxonomy" id="2859655"/>
    <lineage>
        <taxon>Viruses</taxon>
        <taxon>Duplodnaviria</taxon>
        <taxon>Heunggongvirae</taxon>
        <taxon>Uroviricota</taxon>
        <taxon>Caudoviricetes</taxon>
        <taxon>Schitoviridae</taxon>
        <taxon>Philippevirus</taxon>
        <taxon>Philippevirus philippe</taxon>
    </lineage>
</organism>